<sequence length="211" mass="25602">MKKEYTYEEIWEHQSIIVYIANYRFSTLKYLKNQYELNNPATYSRFIRESMYAFRETVIIDLCKLFIKPSPNEDIERMYKGFNSQLNFYYNIHKYKNDIEEEKFNSISKTLEDNQEKVNYLLTVRDKEIGHKDLSHSDRHKFHLNDLSILSELLEIAKQIILTHSYRHDFDEYSEDYTQPKWAIDVLDAINFQRNETESMKFINNLKSDNN</sequence>
<proteinExistence type="predicted"/>
<evidence type="ECO:0000313" key="1">
    <source>
        <dbReference type="EMBL" id="TPD71093.1"/>
    </source>
</evidence>
<accession>A0A501QEQ7</accession>
<gene>
    <name evidence="1" type="ORF">FJA49_04120</name>
</gene>
<evidence type="ECO:0008006" key="3">
    <source>
        <dbReference type="Google" id="ProtNLM"/>
    </source>
</evidence>
<reference evidence="1 2" key="1">
    <citation type="submission" date="2019-06" db="EMBL/GenBank/DDBJ databases">
        <title>Flavobacterium sp. MaA-Y11 from geoumgang.</title>
        <authorList>
            <person name="Jeong S."/>
        </authorList>
    </citation>
    <scope>NUCLEOTIDE SEQUENCE [LARGE SCALE GENOMIC DNA]</scope>
    <source>
        <strain evidence="1 2">MaA-Y11</strain>
    </source>
</reference>
<name>A0A501QEQ7_9FLAO</name>
<keyword evidence="2" id="KW-1185">Reference proteome</keyword>
<evidence type="ECO:0000313" key="2">
    <source>
        <dbReference type="Proteomes" id="UP000319175"/>
    </source>
</evidence>
<organism evidence="1 2">
    <name type="scientific">Flavobacterium microcysteis</name>
    <dbReference type="NCBI Taxonomy" id="2596891"/>
    <lineage>
        <taxon>Bacteria</taxon>
        <taxon>Pseudomonadati</taxon>
        <taxon>Bacteroidota</taxon>
        <taxon>Flavobacteriia</taxon>
        <taxon>Flavobacteriales</taxon>
        <taxon>Flavobacteriaceae</taxon>
        <taxon>Flavobacterium</taxon>
    </lineage>
</organism>
<protein>
    <recommendedName>
        <fullName evidence="3">HEPN AbiU2-like domain-containing protein</fullName>
    </recommendedName>
</protein>
<dbReference type="AlphaFoldDB" id="A0A501QEQ7"/>
<dbReference type="EMBL" id="VFJE01000051">
    <property type="protein sequence ID" value="TPD71093.1"/>
    <property type="molecule type" value="Genomic_DNA"/>
</dbReference>
<comment type="caution">
    <text evidence="1">The sequence shown here is derived from an EMBL/GenBank/DDBJ whole genome shotgun (WGS) entry which is preliminary data.</text>
</comment>
<dbReference type="Proteomes" id="UP000319175">
    <property type="component" value="Unassembled WGS sequence"/>
</dbReference>
<dbReference type="RefSeq" id="WP_139999151.1">
    <property type="nucleotide sequence ID" value="NZ_VFJE01000051.1"/>
</dbReference>